<dbReference type="AlphaFoldDB" id="A0A174H1A0"/>
<dbReference type="PROSITE" id="PS51677">
    <property type="entry name" value="NODB"/>
    <property type="match status" value="1"/>
</dbReference>
<dbReference type="Proteomes" id="UP000095544">
    <property type="component" value="Unassembled WGS sequence"/>
</dbReference>
<feature type="domain" description="NodB homology" evidence="1">
    <location>
        <begin position="51"/>
        <end position="230"/>
    </location>
</feature>
<proteinExistence type="predicted"/>
<gene>
    <name evidence="2" type="primary">pdaA_1</name>
    <name evidence="2" type="ORF">ERS852491_02969</name>
</gene>
<dbReference type="CDD" id="cd10917">
    <property type="entry name" value="CE4_NodB_like_6s_7s"/>
    <property type="match status" value="1"/>
</dbReference>
<keyword evidence="2" id="KW-0378">Hydrolase</keyword>
<dbReference type="GO" id="GO:0016020">
    <property type="term" value="C:membrane"/>
    <property type="evidence" value="ECO:0007669"/>
    <property type="project" value="TreeGrafter"/>
</dbReference>
<evidence type="ECO:0000313" key="2">
    <source>
        <dbReference type="EMBL" id="CUO68593.1"/>
    </source>
</evidence>
<name>A0A174H1A0_9FIRM</name>
<evidence type="ECO:0000259" key="1">
    <source>
        <dbReference type="PROSITE" id="PS51677"/>
    </source>
</evidence>
<dbReference type="PANTHER" id="PTHR10587">
    <property type="entry name" value="GLYCOSYL TRANSFERASE-RELATED"/>
    <property type="match status" value="1"/>
</dbReference>
<protein>
    <submittedName>
        <fullName evidence="2">Probable polysaccharide deacetylase pdaA</fullName>
        <ecNumber evidence="2">3.-.-.-</ecNumber>
    </submittedName>
</protein>
<dbReference type="GO" id="GO:0005975">
    <property type="term" value="P:carbohydrate metabolic process"/>
    <property type="evidence" value="ECO:0007669"/>
    <property type="project" value="InterPro"/>
</dbReference>
<evidence type="ECO:0000313" key="3">
    <source>
        <dbReference type="Proteomes" id="UP000095544"/>
    </source>
</evidence>
<dbReference type="EC" id="3.-.-.-" evidence="2"/>
<sequence>MRQRLFKVSFSAFLVIMILGCSVKYMAGHAKVASNVSGRELPIYSVDTPEKKAALTFDAAWGNESMQKLLEILAKYKIHATFFTTGGWVEKYPEDVKAILAAGHDLGNHSETHPNMSQLSEAEQEAEIMGVHDKVKKLTGYDMQLFRAPYGDYNDTVIRTAAKCGYYAIQWDVDSLDWKDYGEQNIIDTVLDNKSLQNGSIILCHNGAKYTADALEKVITGLQEKGYQIVPVSELIYKEDYHMDASGRQIKSR</sequence>
<dbReference type="Pfam" id="PF01522">
    <property type="entry name" value="Polysacc_deac_1"/>
    <property type="match status" value="1"/>
</dbReference>
<dbReference type="SUPFAM" id="SSF88713">
    <property type="entry name" value="Glycoside hydrolase/deacetylase"/>
    <property type="match status" value="1"/>
</dbReference>
<accession>A0A174H1A0</accession>
<dbReference type="OrthoDB" id="9806342at2"/>
<dbReference type="PROSITE" id="PS51257">
    <property type="entry name" value="PROKAR_LIPOPROTEIN"/>
    <property type="match status" value="1"/>
</dbReference>
<dbReference type="Gene3D" id="3.20.20.370">
    <property type="entry name" value="Glycoside hydrolase/deacetylase"/>
    <property type="match status" value="1"/>
</dbReference>
<reference evidence="2 3" key="1">
    <citation type="submission" date="2015-09" db="EMBL/GenBank/DDBJ databases">
        <authorList>
            <consortium name="Pathogen Informatics"/>
        </authorList>
    </citation>
    <scope>NUCLEOTIDE SEQUENCE [LARGE SCALE GENOMIC DNA]</scope>
    <source>
        <strain evidence="2 3">2789STDY5834876</strain>
    </source>
</reference>
<dbReference type="InterPro" id="IPR011330">
    <property type="entry name" value="Glyco_hydro/deAcase_b/a-brl"/>
</dbReference>
<dbReference type="EMBL" id="CYZU01000028">
    <property type="protein sequence ID" value="CUO68593.1"/>
    <property type="molecule type" value="Genomic_DNA"/>
</dbReference>
<dbReference type="RefSeq" id="WP_050641675.1">
    <property type="nucleotide sequence ID" value="NZ_CABKUE010000009.1"/>
</dbReference>
<dbReference type="PANTHER" id="PTHR10587:SF128">
    <property type="entry name" value="POLYSACCHARIDE DEACETYLASE PDAB-RELATED"/>
    <property type="match status" value="1"/>
</dbReference>
<dbReference type="InterPro" id="IPR050248">
    <property type="entry name" value="Polysacc_deacetylase_ArnD"/>
</dbReference>
<organism evidence="2 3">
    <name type="scientific">Faecalicatena contorta</name>
    <dbReference type="NCBI Taxonomy" id="39482"/>
    <lineage>
        <taxon>Bacteria</taxon>
        <taxon>Bacillati</taxon>
        <taxon>Bacillota</taxon>
        <taxon>Clostridia</taxon>
        <taxon>Lachnospirales</taxon>
        <taxon>Lachnospiraceae</taxon>
        <taxon>Faecalicatena</taxon>
    </lineage>
</organism>
<dbReference type="GO" id="GO:0016810">
    <property type="term" value="F:hydrolase activity, acting on carbon-nitrogen (but not peptide) bonds"/>
    <property type="evidence" value="ECO:0007669"/>
    <property type="project" value="InterPro"/>
</dbReference>
<dbReference type="InterPro" id="IPR002509">
    <property type="entry name" value="NODB_dom"/>
</dbReference>
<dbReference type="STRING" id="39482.ERS852491_02969"/>